<dbReference type="InterPro" id="IPR029058">
    <property type="entry name" value="AB_hydrolase_fold"/>
</dbReference>
<organism evidence="2 3">
    <name type="scientific">Clostridium puniceum</name>
    <dbReference type="NCBI Taxonomy" id="29367"/>
    <lineage>
        <taxon>Bacteria</taxon>
        <taxon>Bacillati</taxon>
        <taxon>Bacillota</taxon>
        <taxon>Clostridia</taxon>
        <taxon>Eubacteriales</taxon>
        <taxon>Clostridiaceae</taxon>
        <taxon>Clostridium</taxon>
    </lineage>
</organism>
<protein>
    <recommendedName>
        <fullName evidence="4">DUF2974 domain-containing protein</fullName>
    </recommendedName>
</protein>
<reference evidence="2" key="1">
    <citation type="submission" date="2016-05" db="EMBL/GenBank/DDBJ databases">
        <title>Microbial solvent formation.</title>
        <authorList>
            <person name="Poehlein A."/>
            <person name="Montoya Solano J.D."/>
            <person name="Flitsch S."/>
            <person name="Krabben P."/>
            <person name="Duerre P."/>
            <person name="Daniel R."/>
        </authorList>
    </citation>
    <scope>NUCLEOTIDE SEQUENCE [LARGE SCALE GENOMIC DNA]</scope>
    <source>
        <strain evidence="2">DSM 2619</strain>
    </source>
</reference>
<keyword evidence="1" id="KW-0472">Membrane</keyword>
<feature type="transmembrane region" description="Helical" evidence="1">
    <location>
        <begin position="505"/>
        <end position="527"/>
    </location>
</feature>
<keyword evidence="1" id="KW-1133">Transmembrane helix</keyword>
<dbReference type="SUPFAM" id="SSF53474">
    <property type="entry name" value="alpha/beta-Hydrolases"/>
    <property type="match status" value="1"/>
</dbReference>
<dbReference type="OrthoDB" id="9769481at2"/>
<dbReference type="EMBL" id="LZZM01000105">
    <property type="protein sequence ID" value="OOM79321.1"/>
    <property type="molecule type" value="Genomic_DNA"/>
</dbReference>
<dbReference type="Proteomes" id="UP000190890">
    <property type="component" value="Unassembled WGS sequence"/>
</dbReference>
<evidence type="ECO:0008006" key="4">
    <source>
        <dbReference type="Google" id="ProtNLM"/>
    </source>
</evidence>
<gene>
    <name evidence="2" type="ORF">CLPUN_16910</name>
</gene>
<dbReference type="STRING" id="29367.CLPUN_16910"/>
<comment type="caution">
    <text evidence="2">The sequence shown here is derived from an EMBL/GenBank/DDBJ whole genome shotgun (WGS) entry which is preliminary data.</text>
</comment>
<accession>A0A1S8TNL9</accession>
<dbReference type="Gene3D" id="3.40.50.1820">
    <property type="entry name" value="alpha/beta hydrolase"/>
    <property type="match status" value="1"/>
</dbReference>
<sequence length="529" mass="60086">MDNIFSYIRWRGDISFNERPFNEVDNLILAVLAYIDFSGIIPEIFIGSITLKEAYKLICGKNHGADGFKIHAFLDLSRSFFEKMAYSKRFGNAKLSNYKDICDEELQIQFAALHVDLGDGTVYVAFRGTDQTILGWREDFSMSFQTVPAQQEAVRYLEQTMNVDYKKYRIGGHSKGGNLAVYSAMMCNDILKNKIIEIYDNDGPGVCKEMLQVKKFKAIQHKIIRIIPQFSVIGMLFEHDRPHKIVKSSATGIMQHDPMTWEVDAEYFFEVNDLMPECKTVNQIFDTWIKEVNMEQRRIFTKNFFDGLEAGGAKLITDVANGGINGFEFILTTMLSSEKDTKIVAGKFIKSVMKSLQGINWKTKNTIKGTCVAFLGLFFMQLPEHALQIIGMVAILVILAFSVRRIIYRATQNTNYKIVNRYSIIFYSGTVSLAVFFILKENAIMFSTNFSLGVILVSIGILKLKSVAKCLDKERKFWFIPLAYALLFIILGVVAIVSANRVMSMYIFVVGVTMIIEGLYEVIVGIIQQ</sequence>
<feature type="transmembrane region" description="Helical" evidence="1">
    <location>
        <begin position="477"/>
        <end position="499"/>
    </location>
</feature>
<name>A0A1S8TNL9_9CLOT</name>
<evidence type="ECO:0000313" key="3">
    <source>
        <dbReference type="Proteomes" id="UP000190890"/>
    </source>
</evidence>
<dbReference type="Pfam" id="PF11187">
    <property type="entry name" value="Mbeg1-like"/>
    <property type="match status" value="1"/>
</dbReference>
<feature type="transmembrane region" description="Helical" evidence="1">
    <location>
        <begin position="444"/>
        <end position="465"/>
    </location>
</feature>
<feature type="transmembrane region" description="Helical" evidence="1">
    <location>
        <begin position="389"/>
        <end position="407"/>
    </location>
</feature>
<feature type="transmembrane region" description="Helical" evidence="1">
    <location>
        <begin position="419"/>
        <end position="438"/>
    </location>
</feature>
<evidence type="ECO:0000313" key="2">
    <source>
        <dbReference type="EMBL" id="OOM79321.1"/>
    </source>
</evidence>
<keyword evidence="3" id="KW-1185">Reference proteome</keyword>
<dbReference type="RefSeq" id="WP_077846864.1">
    <property type="nucleotide sequence ID" value="NZ_LZZM01000105.1"/>
</dbReference>
<keyword evidence="1" id="KW-0812">Transmembrane</keyword>
<proteinExistence type="predicted"/>
<evidence type="ECO:0000256" key="1">
    <source>
        <dbReference type="SAM" id="Phobius"/>
    </source>
</evidence>
<dbReference type="InterPro" id="IPR024499">
    <property type="entry name" value="Mbeg1-like"/>
</dbReference>
<dbReference type="AlphaFoldDB" id="A0A1S8TNL9"/>